<dbReference type="SUPFAM" id="SSF57783">
    <property type="entry name" value="Zinc beta-ribbon"/>
    <property type="match status" value="1"/>
</dbReference>
<evidence type="ECO:0000256" key="4">
    <source>
        <dbReference type="SAM" id="MobiDB-lite"/>
    </source>
</evidence>
<keyword evidence="1" id="KW-0479">Metal-binding</keyword>
<dbReference type="GO" id="GO:0003899">
    <property type="term" value="F:DNA-directed RNA polymerase activity"/>
    <property type="evidence" value="ECO:0007669"/>
    <property type="project" value="InterPro"/>
</dbReference>
<gene>
    <name evidence="6" type="ORF">G5C33_09430</name>
</gene>
<evidence type="ECO:0000313" key="7">
    <source>
        <dbReference type="Proteomes" id="UP000501568"/>
    </source>
</evidence>
<protein>
    <submittedName>
        <fullName evidence="6">DNA primase</fullName>
    </submittedName>
</protein>
<dbReference type="PANTHER" id="PTHR30313">
    <property type="entry name" value="DNA PRIMASE"/>
    <property type="match status" value="1"/>
</dbReference>
<feature type="compositionally biased region" description="Basic and acidic residues" evidence="4">
    <location>
        <begin position="81"/>
        <end position="92"/>
    </location>
</feature>
<dbReference type="GO" id="GO:0006269">
    <property type="term" value="P:DNA replication, synthesis of primer"/>
    <property type="evidence" value="ECO:0007669"/>
    <property type="project" value="TreeGrafter"/>
</dbReference>
<feature type="region of interest" description="Disordered" evidence="4">
    <location>
        <begin position="71"/>
        <end position="95"/>
    </location>
</feature>
<dbReference type="PANTHER" id="PTHR30313:SF2">
    <property type="entry name" value="DNA PRIMASE"/>
    <property type="match status" value="1"/>
</dbReference>
<dbReference type="Pfam" id="PF23639">
    <property type="entry name" value="DUF7146"/>
    <property type="match status" value="1"/>
</dbReference>
<keyword evidence="3" id="KW-0862">Zinc</keyword>
<sequence>MRRWPVSVCAPVWREWRAIVRRRRRSAGCSVISRPSRDRIAPAPASGNADDRAAGRSGGAIAAACRTAGNHGRAAGAADRGNVRRRSDDRRGSGRWSRRVNAGAFRQDDAAFRERIAEVRARADIVGIIGKAVKLGRGAKPRGKCPFHGSKSDSFSVDPDKGYARCYGCDWHGDAIRFLQDFYNLPFREAFDRAASSSGGAGLPAAPLVREKAQSRQRESGAPPVGSLEMARWIWAHSAPDFDAVCTWLRARGVPGDVLTPHRLRDVRFAGLAPIWAWPEDRGPGDVPQAPAMVALIRAAPGGARAAWRPIGLHVTYLAPSLTAKMVRRRADGSEMMARKMLGSAAGGCVLLPADGVTHDAMPEGVPLAVGEGIETTLCGLRHAGGAGVTGVAVLSLQNLQGMPEKTGKQGAIAMFDPRPAAPPAPQAVTWPHRGRVTVLVDADMAPLTGPIDRAGGQRRGVAMIDRRRGPVVHRTMTTAERADLCGALAVRAWRARGADARAVRPPMGMDFNDVERVA</sequence>
<evidence type="ECO:0000313" key="6">
    <source>
        <dbReference type="EMBL" id="QIG79974.1"/>
    </source>
</evidence>
<dbReference type="KEGG" id="spzr:G5C33_09430"/>
<dbReference type="SMART" id="SM00400">
    <property type="entry name" value="ZnF_CHCC"/>
    <property type="match status" value="1"/>
</dbReference>
<dbReference type="InterPro" id="IPR055570">
    <property type="entry name" value="DUF7146"/>
</dbReference>
<organism evidence="6 7">
    <name type="scientific">Stakelama tenebrarum</name>
    <dbReference type="NCBI Taxonomy" id="2711215"/>
    <lineage>
        <taxon>Bacteria</taxon>
        <taxon>Pseudomonadati</taxon>
        <taxon>Pseudomonadota</taxon>
        <taxon>Alphaproteobacteria</taxon>
        <taxon>Sphingomonadales</taxon>
        <taxon>Sphingomonadaceae</taxon>
        <taxon>Stakelama</taxon>
    </lineage>
</organism>
<proteinExistence type="predicted"/>
<evidence type="ECO:0000256" key="3">
    <source>
        <dbReference type="ARBA" id="ARBA00022833"/>
    </source>
</evidence>
<name>A0A6G6Y4U5_9SPHN</name>
<feature type="region of interest" description="Disordered" evidence="4">
    <location>
        <begin position="197"/>
        <end position="224"/>
    </location>
</feature>
<dbReference type="GO" id="GO:0005737">
    <property type="term" value="C:cytoplasm"/>
    <property type="evidence" value="ECO:0007669"/>
    <property type="project" value="TreeGrafter"/>
</dbReference>
<evidence type="ECO:0000256" key="2">
    <source>
        <dbReference type="ARBA" id="ARBA00022771"/>
    </source>
</evidence>
<dbReference type="Pfam" id="PF01807">
    <property type="entry name" value="Zn_ribbon_DnaG"/>
    <property type="match status" value="1"/>
</dbReference>
<dbReference type="GO" id="GO:0008270">
    <property type="term" value="F:zinc ion binding"/>
    <property type="evidence" value="ECO:0007669"/>
    <property type="project" value="UniProtKB-KW"/>
</dbReference>
<reference evidence="6 7" key="1">
    <citation type="submission" date="2020-02" db="EMBL/GenBank/DDBJ databases">
        <authorList>
            <person name="Zheng R.K."/>
            <person name="Sun C.M."/>
        </authorList>
    </citation>
    <scope>NUCLEOTIDE SEQUENCE [LARGE SCALE GENOMIC DNA]</scope>
    <source>
        <strain evidence="7">zrk23</strain>
    </source>
</reference>
<evidence type="ECO:0000259" key="5">
    <source>
        <dbReference type="SMART" id="SM00400"/>
    </source>
</evidence>
<feature type="compositionally biased region" description="Basic and acidic residues" evidence="4">
    <location>
        <begin position="209"/>
        <end position="219"/>
    </location>
</feature>
<dbReference type="GO" id="GO:0003677">
    <property type="term" value="F:DNA binding"/>
    <property type="evidence" value="ECO:0007669"/>
    <property type="project" value="InterPro"/>
</dbReference>
<dbReference type="AlphaFoldDB" id="A0A6G6Y4U5"/>
<dbReference type="InterPro" id="IPR036977">
    <property type="entry name" value="DNA_primase_Znf_CHC2"/>
</dbReference>
<feature type="compositionally biased region" description="Low complexity" evidence="4">
    <location>
        <begin position="197"/>
        <end position="208"/>
    </location>
</feature>
<dbReference type="Proteomes" id="UP000501568">
    <property type="component" value="Chromosome"/>
</dbReference>
<dbReference type="EMBL" id="CP049109">
    <property type="protein sequence ID" value="QIG79974.1"/>
    <property type="molecule type" value="Genomic_DNA"/>
</dbReference>
<dbReference type="InterPro" id="IPR002694">
    <property type="entry name" value="Znf_CHC2"/>
</dbReference>
<keyword evidence="7" id="KW-1185">Reference proteome</keyword>
<dbReference type="InterPro" id="IPR050219">
    <property type="entry name" value="DnaG_primase"/>
</dbReference>
<dbReference type="Gene3D" id="3.90.580.10">
    <property type="entry name" value="Zinc finger, CHC2-type domain"/>
    <property type="match status" value="1"/>
</dbReference>
<accession>A0A6G6Y4U5</accession>
<keyword evidence="2" id="KW-0863">Zinc-finger</keyword>
<feature type="domain" description="Zinc finger CHC2-type" evidence="5">
    <location>
        <begin position="143"/>
        <end position="195"/>
    </location>
</feature>
<evidence type="ECO:0000256" key="1">
    <source>
        <dbReference type="ARBA" id="ARBA00022723"/>
    </source>
</evidence>